<evidence type="ECO:0000256" key="3">
    <source>
        <dbReference type="ARBA" id="ARBA00022741"/>
    </source>
</evidence>
<gene>
    <name evidence="7" type="primary">gltX</name>
    <name evidence="11" type="ORF">COU19_00740</name>
</gene>
<dbReference type="GO" id="GO:0004818">
    <property type="term" value="F:glutamate-tRNA ligase activity"/>
    <property type="evidence" value="ECO:0007669"/>
    <property type="project" value="UniProtKB-UniRule"/>
</dbReference>
<sequence>MRRRFSRAVFWLLPSVMNMSKVVTRFAPSPTGFLHAGNYRTAVFAYLFAKQHAGTFLVRIEDTDRARSKPEYEQNIMETLAWLDVRSDTEIARSSDRVERHKEILAKLIESGAAYVSHEAKKDDSNQMVDVVRFRNSGTTVSFHDEIRGDITFDTTEHEDFVIARAVDDPLFHLAVIVDDGDAGVTHVIRGEDHISNTPRQILLQQALGYAVPVYAHLPLILGSDRSKLSKRKGAKALTEYRDQGVLAEAMLDYLASLGWHPGDDREYLTREELIRMFDLSRVQKGGAIFDETKLFSINQHWMRALSDEAFVARGELVAADESKLREAVPLLKDRAHTFSEVREMLAGELACLFAAPEIEREVLVRKEPADRPGLTKSALQGLLEPLRRLPGDVSAEVVKDTLMPLADAEEAKGKGGRGGVLWPLRYALSGQERSPDPFTLISILGAPESTARIEKAIAILE</sequence>
<comment type="subunit">
    <text evidence="7">Monomer.</text>
</comment>
<evidence type="ECO:0000259" key="9">
    <source>
        <dbReference type="Pfam" id="PF00749"/>
    </source>
</evidence>
<comment type="catalytic activity">
    <reaction evidence="7">
        <text>tRNA(Glu) + L-glutamate + ATP = L-glutamyl-tRNA(Glu) + AMP + diphosphate</text>
        <dbReference type="Rhea" id="RHEA:23540"/>
        <dbReference type="Rhea" id="RHEA-COMP:9663"/>
        <dbReference type="Rhea" id="RHEA-COMP:9680"/>
        <dbReference type="ChEBI" id="CHEBI:29985"/>
        <dbReference type="ChEBI" id="CHEBI:30616"/>
        <dbReference type="ChEBI" id="CHEBI:33019"/>
        <dbReference type="ChEBI" id="CHEBI:78442"/>
        <dbReference type="ChEBI" id="CHEBI:78520"/>
        <dbReference type="ChEBI" id="CHEBI:456215"/>
        <dbReference type="EC" id="6.1.1.17"/>
    </reaction>
</comment>
<feature type="chain" id="PRO_5013755909" description="Glutamate--tRNA ligase" evidence="8">
    <location>
        <begin position="21"/>
        <end position="462"/>
    </location>
</feature>
<comment type="similarity">
    <text evidence="1 7">Belongs to the class-I aminoacyl-tRNA synthetase family. Glutamate--tRNA ligase type 1 subfamily.</text>
</comment>
<organism evidence="11 12">
    <name type="scientific">Candidatus Kaiserbacteria bacterium CG10_big_fil_rev_8_21_14_0_10_56_12</name>
    <dbReference type="NCBI Taxonomy" id="1974611"/>
    <lineage>
        <taxon>Bacteria</taxon>
        <taxon>Candidatus Kaiseribacteriota</taxon>
    </lineage>
</organism>
<evidence type="ECO:0000256" key="7">
    <source>
        <dbReference type="HAMAP-Rule" id="MF_00022"/>
    </source>
</evidence>
<dbReference type="Pfam" id="PF00749">
    <property type="entry name" value="tRNA-synt_1c"/>
    <property type="match status" value="1"/>
</dbReference>
<dbReference type="EMBL" id="PFBL01000005">
    <property type="protein sequence ID" value="PIR83378.1"/>
    <property type="molecule type" value="Genomic_DNA"/>
</dbReference>
<keyword evidence="5 7" id="KW-0648">Protein biosynthesis</keyword>
<dbReference type="Gene3D" id="1.10.10.350">
    <property type="match status" value="1"/>
</dbReference>
<reference evidence="12" key="1">
    <citation type="submission" date="2017-09" db="EMBL/GenBank/DDBJ databases">
        <title>Depth-based differentiation of microbial function through sediment-hosted aquifers and enrichment of novel symbionts in the deep terrestrial subsurface.</title>
        <authorList>
            <person name="Probst A.J."/>
            <person name="Ladd B."/>
            <person name="Jarett J.K."/>
            <person name="Geller-Mcgrath D.E."/>
            <person name="Sieber C.M.K."/>
            <person name="Emerson J.B."/>
            <person name="Anantharaman K."/>
            <person name="Thomas B.C."/>
            <person name="Malmstrom R."/>
            <person name="Stieglmeier M."/>
            <person name="Klingl A."/>
            <person name="Woyke T."/>
            <person name="Ryan C.M."/>
            <person name="Banfield J.F."/>
        </authorList>
    </citation>
    <scope>NUCLEOTIDE SEQUENCE [LARGE SCALE GENOMIC DNA]</scope>
</reference>
<evidence type="ECO:0000256" key="6">
    <source>
        <dbReference type="ARBA" id="ARBA00023146"/>
    </source>
</evidence>
<dbReference type="PROSITE" id="PS00178">
    <property type="entry name" value="AA_TRNA_LIGASE_I"/>
    <property type="match status" value="1"/>
</dbReference>
<evidence type="ECO:0000256" key="4">
    <source>
        <dbReference type="ARBA" id="ARBA00022840"/>
    </source>
</evidence>
<comment type="caution">
    <text evidence="11">The sequence shown here is derived from an EMBL/GenBank/DDBJ whole genome shotgun (WGS) entry which is preliminary data.</text>
</comment>
<dbReference type="PANTHER" id="PTHR43311">
    <property type="entry name" value="GLUTAMATE--TRNA LIGASE"/>
    <property type="match status" value="1"/>
</dbReference>
<evidence type="ECO:0000256" key="1">
    <source>
        <dbReference type="ARBA" id="ARBA00007894"/>
    </source>
</evidence>
<dbReference type="InterPro" id="IPR045462">
    <property type="entry name" value="aa-tRNA-synth_I_cd-bd"/>
</dbReference>
<keyword evidence="8" id="KW-0732">Signal</keyword>
<evidence type="ECO:0000256" key="8">
    <source>
        <dbReference type="SAM" id="SignalP"/>
    </source>
</evidence>
<dbReference type="Pfam" id="PF19269">
    <property type="entry name" value="Anticodon_2"/>
    <property type="match status" value="1"/>
</dbReference>
<feature type="short sequence motif" description="'HIGH' region" evidence="7">
    <location>
        <begin position="28"/>
        <end position="38"/>
    </location>
</feature>
<evidence type="ECO:0000313" key="11">
    <source>
        <dbReference type="EMBL" id="PIR83378.1"/>
    </source>
</evidence>
<proteinExistence type="inferred from homology"/>
<feature type="binding site" evidence="7">
    <location>
        <position position="231"/>
    </location>
    <ligand>
        <name>ATP</name>
        <dbReference type="ChEBI" id="CHEBI:30616"/>
    </ligand>
</feature>
<feature type="domain" description="Aminoacyl-tRNA synthetase class I anticodon-binding" evidence="10">
    <location>
        <begin position="320"/>
        <end position="458"/>
    </location>
</feature>
<keyword evidence="7" id="KW-0963">Cytoplasm</keyword>
<name>A0A2H0UAD9_9BACT</name>
<dbReference type="GO" id="GO:0005524">
    <property type="term" value="F:ATP binding"/>
    <property type="evidence" value="ECO:0007669"/>
    <property type="project" value="UniProtKB-UniRule"/>
</dbReference>
<dbReference type="InterPro" id="IPR004527">
    <property type="entry name" value="Glu-tRNA-ligase_bac/mito"/>
</dbReference>
<dbReference type="InterPro" id="IPR001412">
    <property type="entry name" value="aa-tRNA-synth_I_CS"/>
</dbReference>
<dbReference type="AlphaFoldDB" id="A0A2H0UAD9"/>
<feature type="domain" description="Glutamyl/glutaminyl-tRNA synthetase class Ib catalytic" evidence="9">
    <location>
        <begin position="118"/>
        <end position="295"/>
    </location>
</feature>
<dbReference type="SUPFAM" id="SSF48163">
    <property type="entry name" value="An anticodon-binding domain of class I aminoacyl-tRNA synthetases"/>
    <property type="match status" value="1"/>
</dbReference>
<feature type="signal peptide" evidence="8">
    <location>
        <begin position="1"/>
        <end position="20"/>
    </location>
</feature>
<keyword evidence="3 7" id="KW-0547">Nucleotide-binding</keyword>
<comment type="subcellular location">
    <subcellularLocation>
        <location evidence="7">Cytoplasm</location>
    </subcellularLocation>
</comment>
<dbReference type="PANTHER" id="PTHR43311:SF2">
    <property type="entry name" value="GLUTAMATE--TRNA LIGASE, MITOCHONDRIAL-RELATED"/>
    <property type="match status" value="1"/>
</dbReference>
<evidence type="ECO:0000256" key="5">
    <source>
        <dbReference type="ARBA" id="ARBA00022917"/>
    </source>
</evidence>
<dbReference type="InterPro" id="IPR020058">
    <property type="entry name" value="Glu/Gln-tRNA-synth_Ib_cat-dom"/>
</dbReference>
<comment type="function">
    <text evidence="7">Catalyzes the attachment of glutamate to tRNA(Glu) in a two-step reaction: glutamate is first activated by ATP to form Glu-AMP and then transferred to the acceptor end of tRNA(Glu).</text>
</comment>
<dbReference type="PRINTS" id="PR00987">
    <property type="entry name" value="TRNASYNTHGLU"/>
</dbReference>
<dbReference type="HAMAP" id="MF_00022">
    <property type="entry name" value="Glu_tRNA_synth_type1"/>
    <property type="match status" value="1"/>
</dbReference>
<dbReference type="InterPro" id="IPR014729">
    <property type="entry name" value="Rossmann-like_a/b/a_fold"/>
</dbReference>
<dbReference type="Gene3D" id="3.40.50.620">
    <property type="entry name" value="HUPs"/>
    <property type="match status" value="2"/>
</dbReference>
<dbReference type="InterPro" id="IPR008925">
    <property type="entry name" value="aa_tRNA-synth_I_cd-bd_sf"/>
</dbReference>
<keyword evidence="4 7" id="KW-0067">ATP-binding</keyword>
<evidence type="ECO:0000259" key="10">
    <source>
        <dbReference type="Pfam" id="PF19269"/>
    </source>
</evidence>
<dbReference type="SUPFAM" id="SSF52374">
    <property type="entry name" value="Nucleotidylyl transferase"/>
    <property type="match status" value="1"/>
</dbReference>
<dbReference type="InterPro" id="IPR020751">
    <property type="entry name" value="aa-tRNA-synth_I_codon-bd_sub2"/>
</dbReference>
<dbReference type="GO" id="GO:0000049">
    <property type="term" value="F:tRNA binding"/>
    <property type="evidence" value="ECO:0007669"/>
    <property type="project" value="InterPro"/>
</dbReference>
<accession>A0A2H0UAD9</accession>
<dbReference type="GO" id="GO:0006424">
    <property type="term" value="P:glutamyl-tRNA aminoacylation"/>
    <property type="evidence" value="ECO:0007669"/>
    <property type="project" value="UniProtKB-UniRule"/>
</dbReference>
<dbReference type="InterPro" id="IPR049940">
    <property type="entry name" value="GluQ/Sye"/>
</dbReference>
<dbReference type="CDD" id="cd00808">
    <property type="entry name" value="GluRS_core"/>
    <property type="match status" value="1"/>
</dbReference>
<dbReference type="Proteomes" id="UP000230179">
    <property type="component" value="Unassembled WGS sequence"/>
</dbReference>
<evidence type="ECO:0000256" key="2">
    <source>
        <dbReference type="ARBA" id="ARBA00022598"/>
    </source>
</evidence>
<feature type="short sequence motif" description="'KMSKS' region" evidence="7">
    <location>
        <begin position="228"/>
        <end position="232"/>
    </location>
</feature>
<protein>
    <recommendedName>
        <fullName evidence="7">Glutamate--tRNA ligase</fullName>
        <ecNumber evidence="7">6.1.1.17</ecNumber>
    </recommendedName>
    <alternativeName>
        <fullName evidence="7">Glutamyl-tRNA synthetase</fullName>
        <shortName evidence="7">GluRS</shortName>
    </alternativeName>
</protein>
<dbReference type="GO" id="GO:0008270">
    <property type="term" value="F:zinc ion binding"/>
    <property type="evidence" value="ECO:0007669"/>
    <property type="project" value="InterPro"/>
</dbReference>
<evidence type="ECO:0000313" key="12">
    <source>
        <dbReference type="Proteomes" id="UP000230179"/>
    </source>
</evidence>
<dbReference type="InterPro" id="IPR033910">
    <property type="entry name" value="GluRS_core"/>
</dbReference>
<keyword evidence="2 7" id="KW-0436">Ligase</keyword>
<dbReference type="GO" id="GO:0005829">
    <property type="term" value="C:cytosol"/>
    <property type="evidence" value="ECO:0007669"/>
    <property type="project" value="TreeGrafter"/>
</dbReference>
<dbReference type="InterPro" id="IPR000924">
    <property type="entry name" value="Glu/Gln-tRNA-synth"/>
</dbReference>
<dbReference type="EC" id="6.1.1.17" evidence="7"/>
<comment type="caution">
    <text evidence="7">Lacks conserved residue(s) required for the propagation of feature annotation.</text>
</comment>
<keyword evidence="6 7" id="KW-0030">Aminoacyl-tRNA synthetase</keyword>